<evidence type="ECO:0000259" key="3">
    <source>
        <dbReference type="Pfam" id="PF26381"/>
    </source>
</evidence>
<accession>A0A4V2M1T3</accession>
<dbReference type="Proteomes" id="UP000292695">
    <property type="component" value="Unassembled WGS sequence"/>
</dbReference>
<dbReference type="Pfam" id="PF26382">
    <property type="entry name" value="BREX_PglY_6th"/>
    <property type="match status" value="1"/>
</dbReference>
<feature type="region of interest" description="Disordered" evidence="1">
    <location>
        <begin position="1202"/>
        <end position="1221"/>
    </location>
</feature>
<dbReference type="InterPro" id="IPR058747">
    <property type="entry name" value="PglY_C"/>
</dbReference>
<proteinExistence type="predicted"/>
<feature type="compositionally biased region" description="Basic and acidic residues" evidence="1">
    <location>
        <begin position="1160"/>
        <end position="1186"/>
    </location>
</feature>
<dbReference type="InterPro" id="IPR045725">
    <property type="entry name" value="DUF6079_N"/>
</dbReference>
<dbReference type="OrthoDB" id="3201900at2"/>
<dbReference type="Pfam" id="PF26381">
    <property type="entry name" value="BREX_PglY_5th"/>
    <property type="match status" value="1"/>
</dbReference>
<feature type="domain" description="DUF6079" evidence="2">
    <location>
        <begin position="32"/>
        <end position="100"/>
    </location>
</feature>
<sequence>MTDLSFPLRDAIDIPLAVHDDDFVLQIHRAQQAAAKTLSEYVVTESIAEAFDKGLRLLESTLRSGTSKGAFIHGSFGAGKSHYMAVMHQLLIGNPQARALAGLQDVVANHAELQDRNLLAIDYHLIGADNFESALFGGYLAAVKTRHSDAAAPVLHRSDALLEDADRLRVDLGEDRFFTKLAGGASPSPGWGTFESSITAERYDAARHKPAGDPDRQRLVAALVKTYFQSFESTGTWLDISSGLQAMTQHAKELGYDGVILFLDELVLWLANHLRDTTFIQTETSKVAKLVETGVGSLPVPLVSFVARQRNLKDFLGGGAVGAEQVALDDSFQWWEGRFEKITLAAANLPQIVQRRLLTPTSEEGRTALAGAVGRVRANPVAWKHLLTDEAGSAAVDFEQVYPFSPALVDAMVALSSIMQRERTALKIMSELLSRSRDELTVGDLIPVGDLFDVVVLGDSEPLTDDMKNLFRAARTFYTQKMRPYLVMRHGLDEAQSREVARDHAFRRDDRLAKTLLVAAIAPGAASLKDLTASKLAALNFGSVVSMLPGQEASQVVVLAKEWAAEFGEITVSQGGTDPVISLQLSGVDFDSVLVHVQTEDTHENRRGLLRRLLADQIGASATGALGSDYVVSHVWRGQKCEADVVFGNVRDERALPVETLTASEGRWKLVVDFPFDDAGHPPADDFLRLVQLKQDGMTTDTVAWLPHFLTAARMDDVGKLVVLDYLLTGSRFDQYSTGLPVNDREPARRQLANQRDALREQVLGALRQAYGIDAATDDHLGDRIIDGQHLVTLAPDYDPLKPSSPNFRGAVVDALGAALDARYPHHPQVDRGTDEVRRAELSAVLELARKAMAAGGRIETVDRAMATKVRRVVDGYGVGSLSEVTYVLDPVRFRWHDEFTKSAASGDVTVGALRTAIADQGMTTDAQDLLILAWASLTDRQLFRYGARMEPAAIGALTNDTTLQEPVLPTGEEWGRALDRAKSLFGVGASEHHLSSAAVNRVGIALSTRARQAEQAASELLGALDAHRDVFALSEVSPRLATARRARDLVAAISGERDHVDRIRVLAEFDLPAELQALARSLSTAAEVTAAIKGAQWQLLNQVSSLDGERADSLVQALRGAAQADQLHSELAAALSTAAAGATTILVSRRGQEPDDEAAERARREEDRRRVKAEEQARAEAERQHVLEEERKALAEREQRLREQEAELESRRREAETRARAVHSIEVKAISQLDSLRKTLVEELQNPVDGKKLHVDWRWE</sequence>
<keyword evidence="6" id="KW-1185">Reference proteome</keyword>
<feature type="domain" description="ATPase PglY 5th" evidence="3">
    <location>
        <begin position="840"/>
        <end position="936"/>
    </location>
</feature>
<gene>
    <name evidence="5" type="ORF">E0H50_38775</name>
</gene>
<dbReference type="RefSeq" id="WP_131296141.1">
    <property type="nucleotide sequence ID" value="NZ_SJKA01000024.1"/>
</dbReference>
<feature type="domain" description="ATPase PglY C-terminal" evidence="4">
    <location>
        <begin position="980"/>
        <end position="1150"/>
    </location>
</feature>
<feature type="region of interest" description="Disordered" evidence="1">
    <location>
        <begin position="1148"/>
        <end position="1186"/>
    </location>
</feature>
<organism evidence="5 6">
    <name type="scientific">Kribbella sindirgiensis</name>
    <dbReference type="NCBI Taxonomy" id="1124744"/>
    <lineage>
        <taxon>Bacteria</taxon>
        <taxon>Bacillati</taxon>
        <taxon>Actinomycetota</taxon>
        <taxon>Actinomycetes</taxon>
        <taxon>Propionibacteriales</taxon>
        <taxon>Kribbellaceae</taxon>
        <taxon>Kribbella</taxon>
    </lineage>
</organism>
<dbReference type="InterPro" id="IPR058748">
    <property type="entry name" value="PglY_5th"/>
</dbReference>
<protein>
    <recommendedName>
        <fullName evidence="7">Phage resistance protein</fullName>
    </recommendedName>
</protein>
<dbReference type="EMBL" id="SJKA01000024">
    <property type="protein sequence ID" value="TCC18664.1"/>
    <property type="molecule type" value="Genomic_DNA"/>
</dbReference>
<evidence type="ECO:0000313" key="5">
    <source>
        <dbReference type="EMBL" id="TCC18664.1"/>
    </source>
</evidence>
<dbReference type="AlphaFoldDB" id="A0A4V2M1T3"/>
<name>A0A4V2M1T3_9ACTN</name>
<evidence type="ECO:0000259" key="2">
    <source>
        <dbReference type="Pfam" id="PF19557"/>
    </source>
</evidence>
<evidence type="ECO:0008006" key="7">
    <source>
        <dbReference type="Google" id="ProtNLM"/>
    </source>
</evidence>
<evidence type="ECO:0000259" key="4">
    <source>
        <dbReference type="Pfam" id="PF26382"/>
    </source>
</evidence>
<evidence type="ECO:0000256" key="1">
    <source>
        <dbReference type="SAM" id="MobiDB-lite"/>
    </source>
</evidence>
<reference evidence="5 6" key="1">
    <citation type="submission" date="2019-02" db="EMBL/GenBank/DDBJ databases">
        <title>Kribbella capetownensis sp. nov. and Kribbella speibonae sp. nov., isolated from soil.</title>
        <authorList>
            <person name="Curtis S.M."/>
            <person name="Norton I."/>
            <person name="Everest G.J."/>
            <person name="Meyers P.R."/>
        </authorList>
    </citation>
    <scope>NUCLEOTIDE SEQUENCE [LARGE SCALE GENOMIC DNA]</scope>
    <source>
        <strain evidence="5 6">DSM 27082</strain>
    </source>
</reference>
<comment type="caution">
    <text evidence="5">The sequence shown here is derived from an EMBL/GenBank/DDBJ whole genome shotgun (WGS) entry which is preliminary data.</text>
</comment>
<evidence type="ECO:0000313" key="6">
    <source>
        <dbReference type="Proteomes" id="UP000292695"/>
    </source>
</evidence>
<dbReference type="Pfam" id="PF19557">
    <property type="entry name" value="DUF6079_1st"/>
    <property type="match status" value="1"/>
</dbReference>